<evidence type="ECO:0000256" key="1">
    <source>
        <dbReference type="SAM" id="MobiDB-lite"/>
    </source>
</evidence>
<keyword evidence="3" id="KW-1185">Reference proteome</keyword>
<dbReference type="EMBL" id="BAABRI010000001">
    <property type="protein sequence ID" value="GAA5481023.1"/>
    <property type="molecule type" value="Genomic_DNA"/>
</dbReference>
<accession>A0ABP9UMM8</accession>
<feature type="compositionally biased region" description="Basic and acidic residues" evidence="1">
    <location>
        <begin position="206"/>
        <end position="232"/>
    </location>
</feature>
<dbReference type="Proteomes" id="UP001476282">
    <property type="component" value="Unassembled WGS sequence"/>
</dbReference>
<comment type="caution">
    <text evidence="2">The sequence shown here is derived from an EMBL/GenBank/DDBJ whole genome shotgun (WGS) entry which is preliminary data.</text>
</comment>
<evidence type="ECO:0000313" key="2">
    <source>
        <dbReference type="EMBL" id="GAA5481023.1"/>
    </source>
</evidence>
<gene>
    <name evidence="2" type="ORF">Hsar01_00228</name>
</gene>
<reference evidence="2 3" key="1">
    <citation type="submission" date="2024-02" db="EMBL/GenBank/DDBJ databases">
        <title>Haloferula sargassicola NBRC 104335.</title>
        <authorList>
            <person name="Ichikawa N."/>
            <person name="Katano-Makiyama Y."/>
            <person name="Hidaka K."/>
        </authorList>
    </citation>
    <scope>NUCLEOTIDE SEQUENCE [LARGE SCALE GENOMIC DNA]</scope>
    <source>
        <strain evidence="2 3">NBRC 104335</strain>
    </source>
</reference>
<proteinExistence type="predicted"/>
<feature type="region of interest" description="Disordered" evidence="1">
    <location>
        <begin position="200"/>
        <end position="243"/>
    </location>
</feature>
<sequence>MSVAYSEISKEKHQEIMEAFRYWKQVAEDAVSDPSTENMEKLSRGIEKMRRPVIFPTEERFVVRDELVQAMLSIPGSVGFFEKKYYQAKKEWKAGSLRQQEYIDVIGETIGTIRYLPSPESVRVLGNLIDDQERLTADEVERMPVAFWALRGLMNLIEDGPVYSDDYVEQIIDRKMWVLWFEQVKAGTRTFRFKGDPQPYTLAGPAEKELRPLRDGDEGVEARRQKTTERGNPEISTGTGEEDGRKIPWLPLGLATLLAGGGGVYWWRQSRKAAP</sequence>
<name>A0ABP9UMM8_9BACT</name>
<organism evidence="2 3">
    <name type="scientific">Haloferula sargassicola</name>
    <dbReference type="NCBI Taxonomy" id="490096"/>
    <lineage>
        <taxon>Bacteria</taxon>
        <taxon>Pseudomonadati</taxon>
        <taxon>Verrucomicrobiota</taxon>
        <taxon>Verrucomicrobiia</taxon>
        <taxon>Verrucomicrobiales</taxon>
        <taxon>Verrucomicrobiaceae</taxon>
        <taxon>Haloferula</taxon>
    </lineage>
</organism>
<evidence type="ECO:0000313" key="3">
    <source>
        <dbReference type="Proteomes" id="UP001476282"/>
    </source>
</evidence>
<protein>
    <submittedName>
        <fullName evidence="2">Uncharacterized protein</fullName>
    </submittedName>
</protein>